<feature type="region of interest" description="Disordered" evidence="1">
    <location>
        <begin position="806"/>
        <end position="825"/>
    </location>
</feature>
<feature type="compositionally biased region" description="Pro residues" evidence="1">
    <location>
        <begin position="139"/>
        <end position="155"/>
    </location>
</feature>
<evidence type="ECO:0000313" key="2">
    <source>
        <dbReference type="EMBL" id="CEM16870.1"/>
    </source>
</evidence>
<reference evidence="2 3" key="1">
    <citation type="submission" date="2014-11" db="EMBL/GenBank/DDBJ databases">
        <authorList>
            <person name="Zhu J."/>
            <person name="Qi W."/>
            <person name="Song R."/>
        </authorList>
    </citation>
    <scope>NUCLEOTIDE SEQUENCE [LARGE SCALE GENOMIC DNA]</scope>
</reference>
<dbReference type="InParanoid" id="A0A0G4FRH7"/>
<gene>
    <name evidence="2" type="ORF">Vbra_21554</name>
</gene>
<dbReference type="OrthoDB" id="2942533at2759"/>
<feature type="region of interest" description="Disordered" evidence="1">
    <location>
        <begin position="129"/>
        <end position="158"/>
    </location>
</feature>
<dbReference type="Proteomes" id="UP000041254">
    <property type="component" value="Unassembled WGS sequence"/>
</dbReference>
<name>A0A0G4FRH7_VITBC</name>
<dbReference type="InterPro" id="IPR011990">
    <property type="entry name" value="TPR-like_helical_dom_sf"/>
</dbReference>
<dbReference type="VEuPathDB" id="CryptoDB:Vbra_21554"/>
<protein>
    <submittedName>
        <fullName evidence="2">Uncharacterized protein</fullName>
    </submittedName>
</protein>
<accession>A0A0G4FRH7</accession>
<feature type="region of interest" description="Disordered" evidence="1">
    <location>
        <begin position="915"/>
        <end position="950"/>
    </location>
</feature>
<dbReference type="AlphaFoldDB" id="A0A0G4FRH7"/>
<organism evidence="2 3">
    <name type="scientific">Vitrella brassicaformis (strain CCMP3155)</name>
    <dbReference type="NCBI Taxonomy" id="1169540"/>
    <lineage>
        <taxon>Eukaryota</taxon>
        <taxon>Sar</taxon>
        <taxon>Alveolata</taxon>
        <taxon>Colpodellida</taxon>
        <taxon>Vitrellaceae</taxon>
        <taxon>Vitrella</taxon>
    </lineage>
</organism>
<feature type="compositionally biased region" description="Basic and acidic residues" evidence="1">
    <location>
        <begin position="282"/>
        <end position="305"/>
    </location>
</feature>
<sequence length="965" mass="105826">MQSSASIQVHPPQDEAQQRSVCSDAPVVPIGMDGEEEIPSSPPRSPGRHAEMVRNLVETGDRVFTGGEFERALDRYSRALGVYSREKHALLQRAKCLMYLERADEAKADIELLLDLEPQNSEAIRLLQQFQTSPSRPVTSPPKSPPRARPPPPPLQLNEETTSAYFRALLLQGDVLIESPRAARRISADMSPKSRGTSPRGRPSTASTSHRVSFTRPASSRRGTMSPRERAAMAKAAIAKSALAARILAETPRNKGMRKRVVNVDIVTDPLFMVSPYVMWKEEQREKQDKKKGNVEENKGTEIETKAAAPPSPKSSKPPKAAKETEKRAPSRKEPSRPRPPATRPSAPTAAPFPPPPPSRRARLKKSPYRETMAKKPLAEPVPPRPRTKRLRSSEYQRKYSSVLGESRGRSHIFDDEDTVIRFQGVPTVDVDVDVDLTPDTTRRSPPPPPPSGLPSRIESPEPPASRHGTRRGQDDDRKSYDGTVHRQWSDQTPSRPMTADPSRPRRDEWAASAGEDLPEGLGRPTAVDVSPRATLALSSGPGRRAPASVVATELLRPIRQTRVAALRHHCYGLWRGREEGSEASATMTQSAERPSVDSRKRRAIATYLNWTARIAQIQEALGVQDIIAPRQPGHPRANNAPALIAAKLDHLRAFQKHPLLTSGPAIDRYGLTINLHARLGELYLCAQQRGRALDEFRTAMRMAVARNAHGIECRILPKLGHLCELQGDLAAAQRHWKRMAVLLSSGIIFEGGLAVRLASLPLSSPNSVILAAVCLRLGWCALKRADTTHAKEVFEDSLAHLTVIDKGDTPLDEEDQEEQGKEDVAEVNDPIASAVLMEAHLAVALASVVEVHLMVGKENTSGEERDDAARERMQECLQKACDAFTTAETLAADLADSGAKMEIARQLQQLRTTRDSLKLTSPHIPEKEAKDAADDESGEEGEGGVGQLAGLDVCAKSPLSLRCV</sequence>
<feature type="region of interest" description="Disordered" evidence="1">
    <location>
        <begin position="1"/>
        <end position="48"/>
    </location>
</feature>
<feature type="region of interest" description="Disordered" evidence="1">
    <location>
        <begin position="182"/>
        <end position="232"/>
    </location>
</feature>
<feature type="compositionally biased region" description="Basic and acidic residues" evidence="1">
    <location>
        <begin position="321"/>
        <end position="337"/>
    </location>
</feature>
<feature type="compositionally biased region" description="Basic and acidic residues" evidence="1">
    <location>
        <begin position="472"/>
        <end position="489"/>
    </location>
</feature>
<dbReference type="Gene3D" id="1.25.40.10">
    <property type="entry name" value="Tetratricopeptide repeat domain"/>
    <property type="match status" value="2"/>
</dbReference>
<evidence type="ECO:0000256" key="1">
    <source>
        <dbReference type="SAM" id="MobiDB-lite"/>
    </source>
</evidence>
<feature type="compositionally biased region" description="Basic and acidic residues" evidence="1">
    <location>
        <begin position="368"/>
        <end position="378"/>
    </location>
</feature>
<feature type="compositionally biased region" description="Acidic residues" evidence="1">
    <location>
        <begin position="934"/>
        <end position="943"/>
    </location>
</feature>
<feature type="region of interest" description="Disordered" evidence="1">
    <location>
        <begin position="282"/>
        <end position="509"/>
    </location>
</feature>
<dbReference type="SUPFAM" id="SSF48452">
    <property type="entry name" value="TPR-like"/>
    <property type="match status" value="1"/>
</dbReference>
<proteinExistence type="predicted"/>
<keyword evidence="3" id="KW-1185">Reference proteome</keyword>
<feature type="compositionally biased region" description="Polar residues" evidence="1">
    <location>
        <begin position="204"/>
        <end position="223"/>
    </location>
</feature>
<feature type="compositionally biased region" description="Low complexity" evidence="1">
    <location>
        <begin position="306"/>
        <end position="319"/>
    </location>
</feature>
<evidence type="ECO:0000313" key="3">
    <source>
        <dbReference type="Proteomes" id="UP000041254"/>
    </source>
</evidence>
<dbReference type="EMBL" id="CDMY01000486">
    <property type="protein sequence ID" value="CEM16870.1"/>
    <property type="molecule type" value="Genomic_DNA"/>
</dbReference>
<feature type="compositionally biased region" description="Polar residues" evidence="1">
    <location>
        <begin position="129"/>
        <end position="138"/>
    </location>
</feature>